<name>A0ABZ1I0W3_9PSEU</name>
<dbReference type="RefSeq" id="WP_326566849.1">
    <property type="nucleotide sequence ID" value="NZ_CP142149.1"/>
</dbReference>
<accession>A0ABZ1I0W3</accession>
<evidence type="ECO:0000313" key="1">
    <source>
        <dbReference type="EMBL" id="WSE27845.1"/>
    </source>
</evidence>
<keyword evidence="2" id="KW-1185">Reference proteome</keyword>
<sequence>MSEEMLKNIRELFRVRIVSCADLAFGRSPPASLTLGPGGPGRTSRETTVTKIAPKEVARAYQDLLS</sequence>
<dbReference type="EMBL" id="CP142149">
    <property type="protein sequence ID" value="WSE27845.1"/>
    <property type="molecule type" value="Genomic_DNA"/>
</dbReference>
<proteinExistence type="predicted"/>
<reference evidence="1 2" key="1">
    <citation type="journal article" date="2015" name="Int. J. Syst. Evol. Microbiol.">
        <title>Amycolatopsis rhabdoformis sp. nov., an actinomycete isolated from a tropical forest soil.</title>
        <authorList>
            <person name="Souza W.R."/>
            <person name="Silva R.E."/>
            <person name="Goodfellow M."/>
            <person name="Busarakam K."/>
            <person name="Figueiro F.S."/>
            <person name="Ferreira D."/>
            <person name="Rodrigues-Filho E."/>
            <person name="Moraes L.A.B."/>
            <person name="Zucchi T.D."/>
        </authorList>
    </citation>
    <scope>NUCLEOTIDE SEQUENCE [LARGE SCALE GENOMIC DNA]</scope>
    <source>
        <strain evidence="1 2">NCIMB 14900</strain>
    </source>
</reference>
<protein>
    <submittedName>
        <fullName evidence="1">Uncharacterized protein</fullName>
    </submittedName>
</protein>
<evidence type="ECO:0000313" key="2">
    <source>
        <dbReference type="Proteomes" id="UP001330812"/>
    </source>
</evidence>
<dbReference type="Proteomes" id="UP001330812">
    <property type="component" value="Chromosome"/>
</dbReference>
<organism evidence="1 2">
    <name type="scientific">Amycolatopsis rhabdoformis</name>
    <dbReference type="NCBI Taxonomy" id="1448059"/>
    <lineage>
        <taxon>Bacteria</taxon>
        <taxon>Bacillati</taxon>
        <taxon>Actinomycetota</taxon>
        <taxon>Actinomycetes</taxon>
        <taxon>Pseudonocardiales</taxon>
        <taxon>Pseudonocardiaceae</taxon>
        <taxon>Amycolatopsis</taxon>
    </lineage>
</organism>
<gene>
    <name evidence="1" type="ORF">VSH64_34060</name>
</gene>